<keyword evidence="4 6" id="KW-1133">Transmembrane helix</keyword>
<accession>A0A139WU58</accession>
<evidence type="ECO:0000256" key="4">
    <source>
        <dbReference type="ARBA" id="ARBA00022989"/>
    </source>
</evidence>
<evidence type="ECO:0000256" key="3">
    <source>
        <dbReference type="ARBA" id="ARBA00022692"/>
    </source>
</evidence>
<organism evidence="7 8">
    <name type="scientific">Scytonema hofmannii PCC 7110</name>
    <dbReference type="NCBI Taxonomy" id="128403"/>
    <lineage>
        <taxon>Bacteria</taxon>
        <taxon>Bacillati</taxon>
        <taxon>Cyanobacteriota</taxon>
        <taxon>Cyanophyceae</taxon>
        <taxon>Nostocales</taxon>
        <taxon>Scytonemataceae</taxon>
        <taxon>Scytonema</taxon>
    </lineage>
</organism>
<evidence type="ECO:0000313" key="8">
    <source>
        <dbReference type="Proteomes" id="UP000076925"/>
    </source>
</evidence>
<name>A0A139WU58_9CYAN</name>
<dbReference type="PANTHER" id="PTHR39083:SF1">
    <property type="entry name" value="CYCLIC DI-GMP-BINDING PROTEIN"/>
    <property type="match status" value="1"/>
</dbReference>
<keyword evidence="3 6" id="KW-0812">Transmembrane</keyword>
<dbReference type="Pfam" id="PF03170">
    <property type="entry name" value="BcsB"/>
    <property type="match status" value="1"/>
</dbReference>
<evidence type="ECO:0000256" key="2">
    <source>
        <dbReference type="ARBA" id="ARBA00022475"/>
    </source>
</evidence>
<dbReference type="Gene3D" id="2.60.120.260">
    <property type="entry name" value="Galactose-binding domain-like"/>
    <property type="match status" value="2"/>
</dbReference>
<protein>
    <submittedName>
        <fullName evidence="7">Cellulose synthase</fullName>
    </submittedName>
</protein>
<dbReference type="OrthoDB" id="440118at2"/>
<feature type="transmembrane region" description="Helical" evidence="6">
    <location>
        <begin position="726"/>
        <end position="748"/>
    </location>
</feature>
<dbReference type="InterPro" id="IPR018513">
    <property type="entry name" value="Cell_synthase_bac"/>
</dbReference>
<comment type="subcellular location">
    <subcellularLocation>
        <location evidence="1">Cell membrane</location>
        <topology evidence="1">Single-pass membrane protein</topology>
    </subcellularLocation>
</comment>
<keyword evidence="8" id="KW-1185">Reference proteome</keyword>
<dbReference type="GO" id="GO:0006011">
    <property type="term" value="P:UDP-alpha-D-glucose metabolic process"/>
    <property type="evidence" value="ECO:0007669"/>
    <property type="project" value="InterPro"/>
</dbReference>
<sequence length="757" mass="84727">MKFLFRHFQINKKAILLTVCFLLFPNSIPRVEAQGKKVVSGQEKKLITYNLEFNRSPIVGNRLRLRGIYAQSRLGFTRPRGWKIDNVKALIRFQHSPALYGNRSNLTVMVNDTAVGSIPLNRKQSQVSQMLVNIPPKLLQNYNELKLVAEQNTSAQCTDPKDPNLWTEVLPDSKLIFNFQRQPLPLNFSRYPYPFFDELGLETNHIVYLQPTQTSQYWLTAAARLQATFGRLADFRPLETSMVTDVTDVKPEQRLAIIGTPSEQPVLASLKLTVPVVNGQILDRNKNPIPEDTGVLIVTTAKEKGGGAPVLIATGNGLKGVMKAVQFLVQPDLRKIGTGSVILVNQVKDLASPDPREWSRYLPEANSFKLSDLTSQLSGDPLSDISVRGSAAPPIEIDFRALPDDRFLRGSSMNLVYSYSPQMNPRTSAVEVLIDDKYVGGARLSSDAGETRKQLKVDLPANLLHSNSKIQIFFQMNPKDAFDKQNCTTAADQQLLGTVHSDTSFDLKREVSVKLPDLKLLQFGFPFVAPQDLSKTAIVMPQNPSDTDILTLLSLSERLGRLSQANSVKLKVFTLETLPDTIRKNEHLIGIGTREKFPLPEVFKSTGLNLNNAFSRVSAQGAIQTPQDTQGMIKEIVSPWSQERIILALTAQTEDGLERVRQVIKNDSWFYQLQQDTALVGSDRKDLTPYDSNAYQLKFLQTANENTRVENTSLLSKISRVLQENWLLIPLGILGISFLLYGIVQLYLKRLTVADRN</sequence>
<evidence type="ECO:0000256" key="1">
    <source>
        <dbReference type="ARBA" id="ARBA00004162"/>
    </source>
</evidence>
<dbReference type="PANTHER" id="PTHR39083">
    <property type="entry name" value="CYCLIC DI-GMP-BINDING PROTEIN"/>
    <property type="match status" value="1"/>
</dbReference>
<dbReference type="Proteomes" id="UP000076925">
    <property type="component" value="Unassembled WGS sequence"/>
</dbReference>
<dbReference type="AlphaFoldDB" id="A0A139WU58"/>
<dbReference type="GO" id="GO:0005886">
    <property type="term" value="C:plasma membrane"/>
    <property type="evidence" value="ECO:0007669"/>
    <property type="project" value="UniProtKB-SubCell"/>
</dbReference>
<evidence type="ECO:0000313" key="7">
    <source>
        <dbReference type="EMBL" id="KYC35978.1"/>
    </source>
</evidence>
<evidence type="ECO:0000256" key="6">
    <source>
        <dbReference type="SAM" id="Phobius"/>
    </source>
</evidence>
<keyword evidence="2" id="KW-1003">Cell membrane</keyword>
<reference evidence="7 8" key="1">
    <citation type="journal article" date="2013" name="Genome Biol. Evol.">
        <title>Genomes of Stigonematalean cyanobacteria (subsection V) and the evolution of oxygenic photosynthesis from prokaryotes to plastids.</title>
        <authorList>
            <person name="Dagan T."/>
            <person name="Roettger M."/>
            <person name="Stucken K."/>
            <person name="Landan G."/>
            <person name="Koch R."/>
            <person name="Major P."/>
            <person name="Gould S.B."/>
            <person name="Goremykin V.V."/>
            <person name="Rippka R."/>
            <person name="Tandeau de Marsac N."/>
            <person name="Gugger M."/>
            <person name="Lockhart P.J."/>
            <person name="Allen J.F."/>
            <person name="Brune I."/>
            <person name="Maus I."/>
            <person name="Puhler A."/>
            <person name="Martin W.F."/>
        </authorList>
    </citation>
    <scope>NUCLEOTIDE SEQUENCE [LARGE SCALE GENOMIC DNA]</scope>
    <source>
        <strain evidence="7 8">PCC 7110</strain>
    </source>
</reference>
<proteinExistence type="predicted"/>
<dbReference type="STRING" id="128403.WA1_40230"/>
<evidence type="ECO:0000256" key="5">
    <source>
        <dbReference type="ARBA" id="ARBA00023136"/>
    </source>
</evidence>
<keyword evidence="5 6" id="KW-0472">Membrane</keyword>
<dbReference type="RefSeq" id="WP_017748627.1">
    <property type="nucleotide sequence ID" value="NZ_KQ976354.1"/>
</dbReference>
<dbReference type="EMBL" id="ANNX02000047">
    <property type="protein sequence ID" value="KYC35978.1"/>
    <property type="molecule type" value="Genomic_DNA"/>
</dbReference>
<gene>
    <name evidence="7" type="ORF">WA1_40230</name>
</gene>
<comment type="caution">
    <text evidence="7">The sequence shown here is derived from an EMBL/GenBank/DDBJ whole genome shotgun (WGS) entry which is preliminary data.</text>
</comment>